<dbReference type="GO" id="GO:0032440">
    <property type="term" value="F:2-alkenal reductase [NAD(P)H] activity"/>
    <property type="evidence" value="ECO:0007669"/>
    <property type="project" value="UniProtKB-EC"/>
</dbReference>
<organism evidence="36 37">
    <name type="scientific">Manduca sexta</name>
    <name type="common">Tobacco hawkmoth</name>
    <name type="synonym">Tobacco hornworm</name>
    <dbReference type="NCBI Taxonomy" id="7130"/>
    <lineage>
        <taxon>Eukaryota</taxon>
        <taxon>Metazoa</taxon>
        <taxon>Ecdysozoa</taxon>
        <taxon>Arthropoda</taxon>
        <taxon>Hexapoda</taxon>
        <taxon>Insecta</taxon>
        <taxon>Pterygota</taxon>
        <taxon>Neoptera</taxon>
        <taxon>Endopterygota</taxon>
        <taxon>Lepidoptera</taxon>
        <taxon>Glossata</taxon>
        <taxon>Ditrysia</taxon>
        <taxon>Bombycoidea</taxon>
        <taxon>Sphingidae</taxon>
        <taxon>Sphinginae</taxon>
        <taxon>Sphingini</taxon>
        <taxon>Manduca</taxon>
    </lineage>
</organism>
<evidence type="ECO:0000256" key="3">
    <source>
        <dbReference type="ARBA" id="ARBA00011852"/>
    </source>
</evidence>
<dbReference type="Gene3D" id="3.90.180.10">
    <property type="entry name" value="Medium-chain alcohol dehydrogenases, catalytic domain"/>
    <property type="match status" value="1"/>
</dbReference>
<evidence type="ECO:0000256" key="18">
    <source>
        <dbReference type="ARBA" id="ARBA00032297"/>
    </source>
</evidence>
<comment type="caution">
    <text evidence="36">The sequence shown here is derived from an EMBL/GenBank/DDBJ whole genome shotgun (WGS) entry which is preliminary data.</text>
</comment>
<feature type="domain" description="Enoyl reductase (ER)" evidence="35">
    <location>
        <begin position="19"/>
        <end position="333"/>
    </location>
</feature>
<evidence type="ECO:0000256" key="10">
    <source>
        <dbReference type="ARBA" id="ARBA00022832"/>
    </source>
</evidence>
<comment type="catalytic activity">
    <reaction evidence="33">
        <text>an n-alkanal + NADP(+) = an alk-2-enal + NADPH + H(+)</text>
        <dbReference type="Rhea" id="RHEA:13737"/>
        <dbReference type="ChEBI" id="CHEBI:12834"/>
        <dbReference type="ChEBI" id="CHEBI:13757"/>
        <dbReference type="ChEBI" id="CHEBI:15378"/>
        <dbReference type="ChEBI" id="CHEBI:57783"/>
        <dbReference type="ChEBI" id="CHEBI:58349"/>
        <dbReference type="EC" id="1.3.1.74"/>
    </reaction>
    <physiologicalReaction direction="right-to-left" evidence="33">
        <dbReference type="Rhea" id="RHEA:13739"/>
    </physiologicalReaction>
</comment>
<evidence type="ECO:0000256" key="9">
    <source>
        <dbReference type="ARBA" id="ARBA00022553"/>
    </source>
</evidence>
<comment type="catalytic activity">
    <reaction evidence="34">
        <text>hexanal + NADP(+) = (E)-hex-2-enal + NADPH + H(+)</text>
        <dbReference type="Rhea" id="RHEA:50776"/>
        <dbReference type="ChEBI" id="CHEBI:15378"/>
        <dbReference type="ChEBI" id="CHEBI:28913"/>
        <dbReference type="ChEBI" id="CHEBI:57783"/>
        <dbReference type="ChEBI" id="CHEBI:58349"/>
        <dbReference type="ChEBI" id="CHEBI:88528"/>
    </reaction>
    <physiologicalReaction direction="right-to-left" evidence="34">
        <dbReference type="Rhea" id="RHEA:50778"/>
    </physiologicalReaction>
</comment>
<evidence type="ECO:0000256" key="21">
    <source>
        <dbReference type="ARBA" id="ARBA00047617"/>
    </source>
</evidence>
<dbReference type="EC" id="1.3.1.48" evidence="4"/>
<comment type="catalytic activity">
    <reaction evidence="21">
        <text>decanal + NADP(+) = (2E)-decenal + NADPH + H(+)</text>
        <dbReference type="Rhea" id="RHEA:50612"/>
        <dbReference type="ChEBI" id="CHEBI:15378"/>
        <dbReference type="ChEBI" id="CHEBI:31457"/>
        <dbReference type="ChEBI" id="CHEBI:57783"/>
        <dbReference type="ChEBI" id="CHEBI:58349"/>
        <dbReference type="ChEBI" id="CHEBI:133455"/>
    </reaction>
    <physiologicalReaction direction="right-to-left" evidence="21">
        <dbReference type="Rhea" id="RHEA:50614"/>
    </physiologicalReaction>
</comment>
<dbReference type="InterPro" id="IPR013149">
    <property type="entry name" value="ADH-like_C"/>
</dbReference>
<dbReference type="Gene3D" id="3.40.50.720">
    <property type="entry name" value="NAD(P)-binding Rossmann-like Domain"/>
    <property type="match status" value="1"/>
</dbReference>
<reference evidence="36" key="2">
    <citation type="submission" date="2020-12" db="EMBL/GenBank/DDBJ databases">
        <authorList>
            <person name="Kanost M."/>
        </authorList>
    </citation>
    <scope>NUCLEOTIDE SEQUENCE</scope>
</reference>
<dbReference type="CDD" id="cd08294">
    <property type="entry name" value="leukotriene_B4_DH_like"/>
    <property type="match status" value="1"/>
</dbReference>
<evidence type="ECO:0000256" key="19">
    <source>
        <dbReference type="ARBA" id="ARBA00033119"/>
    </source>
</evidence>
<evidence type="ECO:0000259" key="35">
    <source>
        <dbReference type="SMART" id="SM00829"/>
    </source>
</evidence>
<sequence>MNSRKYIVLNPFVGEPKKEDFQIVEEQLSDLKEDEFLAEAVYISVDPYQRMKLGNVYPCDMIGGQIAKIIKSRNSEYPVGTFVMGHFGWRTHTITKPSNEKFCGQKPYMYVLPDFEDLPLSLGLGVCGRVGNTAYFGFTEICQPKWGETVVVSGAAGAVGSHVGQIAKILGCKVIGFAGTEEKCKWLVEELGFDHAANYKTVTVEKFLKENAPNGIDCYFDNVGGELSSIILAHMNNFGRVAVCGAISNYNETDPAKRKATTLQPFIVAKQLKIEGFLVNRFADKSMMGIKQNLKWVKEGKLKYREHISEGFESAADAFIGLFRGDNTGKAIVKVI</sequence>
<dbReference type="FunFam" id="3.40.50.720:FF:000121">
    <property type="entry name" value="Prostaglandin reductase 2"/>
    <property type="match status" value="1"/>
</dbReference>
<dbReference type="SUPFAM" id="SSF51735">
    <property type="entry name" value="NAD(P)-binding Rossmann-fold domains"/>
    <property type="match status" value="1"/>
</dbReference>
<evidence type="ECO:0000256" key="17">
    <source>
        <dbReference type="ARBA" id="ARBA00032255"/>
    </source>
</evidence>
<comment type="catalytic activity">
    <reaction evidence="30">
        <text>6-trans-leukotriene B4 + NADP(+) = 12-oxo-(5S)-hydroxy-(6E,8E,10E,14Z)-eicosatetraenoate + NADPH + H(+)</text>
        <dbReference type="Rhea" id="RHEA:51204"/>
        <dbReference type="ChEBI" id="CHEBI:15378"/>
        <dbReference type="ChEBI" id="CHEBI:57783"/>
        <dbReference type="ChEBI" id="CHEBI:58349"/>
        <dbReference type="ChEBI" id="CHEBI:90723"/>
        <dbReference type="ChEBI" id="CHEBI:133974"/>
    </reaction>
    <physiologicalReaction direction="left-to-right" evidence="30">
        <dbReference type="Rhea" id="RHEA:51205"/>
    </physiologicalReaction>
</comment>
<evidence type="ECO:0000256" key="30">
    <source>
        <dbReference type="ARBA" id="ARBA00048953"/>
    </source>
</evidence>
<evidence type="ECO:0000313" key="37">
    <source>
        <dbReference type="Proteomes" id="UP000791440"/>
    </source>
</evidence>
<comment type="catalytic activity">
    <reaction evidence="32">
        <text>13,14-dihydro-15-oxo-prostaglandin E1 + NADP(+) = 15-oxoprostaglandin E1 + NADPH + H(+)</text>
        <dbReference type="Rhea" id="RHEA:50584"/>
        <dbReference type="ChEBI" id="CHEBI:15378"/>
        <dbReference type="ChEBI" id="CHEBI:57401"/>
        <dbReference type="ChEBI" id="CHEBI:57783"/>
        <dbReference type="ChEBI" id="CHEBI:58349"/>
        <dbReference type="ChEBI" id="CHEBI:133408"/>
    </reaction>
    <physiologicalReaction direction="right-to-left" evidence="32">
        <dbReference type="Rhea" id="RHEA:50586"/>
    </physiologicalReaction>
</comment>
<keyword evidence="7" id="KW-0963">Cytoplasm</keyword>
<gene>
    <name evidence="36" type="ORF">O3G_MSEX015164</name>
</gene>
<comment type="catalytic activity">
    <reaction evidence="23">
        <text>leukotriene B4 + NADP(+) = 12-oxo-leukotriene B4 + NADPH + H(+)</text>
        <dbReference type="Rhea" id="RHEA:50608"/>
        <dbReference type="ChEBI" id="CHEBI:15378"/>
        <dbReference type="ChEBI" id="CHEBI:57461"/>
        <dbReference type="ChEBI" id="CHEBI:57783"/>
        <dbReference type="ChEBI" id="CHEBI:58349"/>
        <dbReference type="ChEBI" id="CHEBI:133309"/>
    </reaction>
    <physiologicalReaction direction="left-to-right" evidence="23">
        <dbReference type="Rhea" id="RHEA:50609"/>
    </physiologicalReaction>
</comment>
<comment type="similarity">
    <text evidence="2">Belongs to the NADP-dependent oxidoreductase L4BD family.</text>
</comment>
<proteinExistence type="inferred from homology"/>
<dbReference type="InterPro" id="IPR041694">
    <property type="entry name" value="ADH_N_2"/>
</dbReference>
<evidence type="ECO:0000256" key="24">
    <source>
        <dbReference type="ARBA" id="ARBA00047878"/>
    </source>
</evidence>
<dbReference type="GO" id="GO:0047522">
    <property type="term" value="F:15-oxoprostaglandin 13-reductase [NAD(P)+] activity"/>
    <property type="evidence" value="ECO:0007669"/>
    <property type="project" value="UniProtKB-EC"/>
</dbReference>
<evidence type="ECO:0000256" key="12">
    <source>
        <dbReference type="ARBA" id="ARBA00022990"/>
    </source>
</evidence>
<comment type="subcellular location">
    <subcellularLocation>
        <location evidence="1">Cytoplasm</location>
    </subcellularLocation>
</comment>
<evidence type="ECO:0000256" key="28">
    <source>
        <dbReference type="ARBA" id="ARBA00048387"/>
    </source>
</evidence>
<accession>A0A921ZXF0</accession>
<name>A0A921ZXF0_MANSE</name>
<keyword evidence="11" id="KW-0521">NADP</keyword>
<evidence type="ECO:0000256" key="20">
    <source>
        <dbReference type="ARBA" id="ARBA00047461"/>
    </source>
</evidence>
<evidence type="ECO:0000256" key="13">
    <source>
        <dbReference type="ARBA" id="ARBA00023002"/>
    </source>
</evidence>
<evidence type="ECO:0000256" key="27">
    <source>
        <dbReference type="ARBA" id="ARBA00048290"/>
    </source>
</evidence>
<evidence type="ECO:0000256" key="2">
    <source>
        <dbReference type="ARBA" id="ARBA00010460"/>
    </source>
</evidence>
<dbReference type="GO" id="GO:0005737">
    <property type="term" value="C:cytoplasm"/>
    <property type="evidence" value="ECO:0007669"/>
    <property type="project" value="UniProtKB-SubCell"/>
</dbReference>
<keyword evidence="15" id="KW-0379">Hydroxylation</keyword>
<evidence type="ECO:0000256" key="4">
    <source>
        <dbReference type="ARBA" id="ARBA00011981"/>
    </source>
</evidence>
<comment type="catalytic activity">
    <reaction evidence="24">
        <text>13,14-dihydro-15-oxo-prostaglandin F1alpha + NADP(+) = 15-oxoprostaglandin F1alpha + NADPH + H(+)</text>
        <dbReference type="Rhea" id="RHEA:50592"/>
        <dbReference type="ChEBI" id="CHEBI:15378"/>
        <dbReference type="ChEBI" id="CHEBI:57783"/>
        <dbReference type="ChEBI" id="CHEBI:58349"/>
        <dbReference type="ChEBI" id="CHEBI:79072"/>
        <dbReference type="ChEBI" id="CHEBI:133411"/>
    </reaction>
    <physiologicalReaction direction="right-to-left" evidence="24">
        <dbReference type="Rhea" id="RHEA:50594"/>
    </physiologicalReaction>
</comment>
<dbReference type="Pfam" id="PF16884">
    <property type="entry name" value="ADH_N_2"/>
    <property type="match status" value="1"/>
</dbReference>
<evidence type="ECO:0000256" key="32">
    <source>
        <dbReference type="ARBA" id="ARBA00049070"/>
    </source>
</evidence>
<evidence type="ECO:0000256" key="8">
    <source>
        <dbReference type="ARBA" id="ARBA00022501"/>
    </source>
</evidence>
<evidence type="ECO:0000256" key="16">
    <source>
        <dbReference type="ARBA" id="ARBA00031851"/>
    </source>
</evidence>
<evidence type="ECO:0000256" key="34">
    <source>
        <dbReference type="ARBA" id="ARBA00049368"/>
    </source>
</evidence>
<evidence type="ECO:0000256" key="23">
    <source>
        <dbReference type="ARBA" id="ARBA00047871"/>
    </source>
</evidence>
<evidence type="ECO:0000256" key="14">
    <source>
        <dbReference type="ARBA" id="ARBA00023098"/>
    </source>
</evidence>
<dbReference type="Pfam" id="PF00107">
    <property type="entry name" value="ADH_zinc_N"/>
    <property type="match status" value="1"/>
</dbReference>
<dbReference type="SMART" id="SM00829">
    <property type="entry name" value="PKS_ER"/>
    <property type="match status" value="1"/>
</dbReference>
<dbReference type="GO" id="GO:0006693">
    <property type="term" value="P:prostaglandin metabolic process"/>
    <property type="evidence" value="ECO:0007669"/>
    <property type="project" value="UniProtKB-KW"/>
</dbReference>
<dbReference type="PANTHER" id="PTHR43205">
    <property type="entry name" value="PROSTAGLANDIN REDUCTASE"/>
    <property type="match status" value="1"/>
</dbReference>
<evidence type="ECO:0000256" key="7">
    <source>
        <dbReference type="ARBA" id="ARBA00022490"/>
    </source>
</evidence>
<comment type="subunit">
    <text evidence="3">Monomer or homodimer.</text>
</comment>
<protein>
    <recommendedName>
        <fullName evidence="6">Prostaglandin reductase 1</fullName>
        <ecNumber evidence="4">1.3.1.48</ecNumber>
        <ecNumber evidence="5">1.3.1.74</ecNumber>
    </recommendedName>
    <alternativeName>
        <fullName evidence="19">15-oxoprostaglandin 13-reductase</fullName>
    </alternativeName>
    <alternativeName>
        <fullName evidence="17">Dithiolethione-inducible gene 1 protein</fullName>
    </alternativeName>
    <alternativeName>
        <fullName evidence="16">Leukotriene B4 12-hydroxydehydrogenase</fullName>
    </alternativeName>
    <alternativeName>
        <fullName evidence="18">NAD(P)H-dependent alkenal/one oxidoreductase</fullName>
    </alternativeName>
</protein>
<keyword evidence="37" id="KW-1185">Reference proteome</keyword>
<dbReference type="InterPro" id="IPR014190">
    <property type="entry name" value="PTGR1"/>
</dbReference>
<evidence type="ECO:0000256" key="1">
    <source>
        <dbReference type="ARBA" id="ARBA00004496"/>
    </source>
</evidence>
<evidence type="ECO:0000256" key="25">
    <source>
        <dbReference type="ARBA" id="ARBA00047903"/>
    </source>
</evidence>
<evidence type="ECO:0000256" key="26">
    <source>
        <dbReference type="ARBA" id="ARBA00048066"/>
    </source>
</evidence>
<dbReference type="PANTHER" id="PTHR43205:SF7">
    <property type="entry name" value="PROSTAGLANDIN REDUCTASE 1"/>
    <property type="match status" value="1"/>
</dbReference>
<keyword evidence="13" id="KW-0560">Oxidoreductase</keyword>
<evidence type="ECO:0000256" key="15">
    <source>
        <dbReference type="ARBA" id="ARBA00023278"/>
    </source>
</evidence>
<evidence type="ECO:0000256" key="11">
    <source>
        <dbReference type="ARBA" id="ARBA00022857"/>
    </source>
</evidence>
<dbReference type="InterPro" id="IPR011032">
    <property type="entry name" value="GroES-like_sf"/>
</dbReference>
<dbReference type="InterPro" id="IPR020843">
    <property type="entry name" value="ER"/>
</dbReference>
<comment type="catalytic activity">
    <reaction evidence="31">
        <text>(5S,12S)-dihydroxy-(6E,10E,12E,14Z)-eicosatetraenoate + NADP(+) = 12-oxo-(5S)-hydroxy-(6E,8E,10E,14Z)-eicosatetraenoate + NADPH + H(+)</text>
        <dbReference type="Rhea" id="RHEA:51212"/>
        <dbReference type="ChEBI" id="CHEBI:15378"/>
        <dbReference type="ChEBI" id="CHEBI:57783"/>
        <dbReference type="ChEBI" id="CHEBI:58349"/>
        <dbReference type="ChEBI" id="CHEBI:133974"/>
        <dbReference type="ChEBI" id="CHEBI:133975"/>
    </reaction>
    <physiologicalReaction direction="left-to-right" evidence="31">
        <dbReference type="Rhea" id="RHEA:51213"/>
    </physiologicalReaction>
</comment>
<comment type="catalytic activity">
    <reaction evidence="29">
        <text>20-hydroxy-leukotriene B4 + NADP(+) = 12-oxo-20-hydroxy-leukotriene B4 + NADPH + H(+)</text>
        <dbReference type="Rhea" id="RHEA:51208"/>
        <dbReference type="ChEBI" id="CHEBI:15378"/>
        <dbReference type="ChEBI" id="CHEBI:57460"/>
        <dbReference type="ChEBI" id="CHEBI:57783"/>
        <dbReference type="ChEBI" id="CHEBI:58349"/>
        <dbReference type="ChEBI" id="CHEBI:133346"/>
    </reaction>
    <physiologicalReaction direction="left-to-right" evidence="29">
        <dbReference type="Rhea" id="RHEA:51209"/>
    </physiologicalReaction>
</comment>
<keyword evidence="14" id="KW-0443">Lipid metabolism</keyword>
<comment type="catalytic activity">
    <reaction evidence="20">
        <text>octanal + NADP(+) = (2E)-octenal + NADPH + H(+)</text>
        <dbReference type="Rhea" id="RHEA:50780"/>
        <dbReference type="ChEBI" id="CHEBI:15378"/>
        <dbReference type="ChEBI" id="CHEBI:17935"/>
        <dbReference type="ChEBI" id="CHEBI:57783"/>
        <dbReference type="ChEBI" id="CHEBI:58349"/>
        <dbReference type="ChEBI" id="CHEBI:61748"/>
    </reaction>
    <physiologicalReaction direction="right-to-left" evidence="20">
        <dbReference type="Rhea" id="RHEA:50782"/>
    </physiologicalReaction>
</comment>
<evidence type="ECO:0000256" key="31">
    <source>
        <dbReference type="ARBA" id="ARBA00049068"/>
    </source>
</evidence>
<comment type="catalytic activity">
    <reaction evidence="28">
        <text>4-hydroxynonanal + NADP(+) = (E)-4-hydroxynon-2-enal + NADPH + H(+)</text>
        <dbReference type="Rhea" id="RHEA:64736"/>
        <dbReference type="ChEBI" id="CHEBI:15378"/>
        <dbReference type="ChEBI" id="CHEBI:57783"/>
        <dbReference type="ChEBI" id="CHEBI:58349"/>
        <dbReference type="ChEBI" id="CHEBI:58968"/>
        <dbReference type="ChEBI" id="CHEBI:156112"/>
    </reaction>
    <physiologicalReaction direction="right-to-left" evidence="28">
        <dbReference type="Rhea" id="RHEA:64738"/>
    </physiologicalReaction>
</comment>
<dbReference type="EC" id="1.3.1.74" evidence="5"/>
<evidence type="ECO:0000256" key="5">
    <source>
        <dbReference type="ARBA" id="ARBA00012410"/>
    </source>
</evidence>
<evidence type="ECO:0000256" key="22">
    <source>
        <dbReference type="ARBA" id="ARBA00047742"/>
    </source>
</evidence>
<keyword evidence="9" id="KW-0597">Phosphoprotein</keyword>
<evidence type="ECO:0000256" key="6">
    <source>
        <dbReference type="ARBA" id="ARBA00020651"/>
    </source>
</evidence>
<comment type="catalytic activity">
    <reaction evidence="25">
        <text>dodecanal + NADP(+) = (2E)-dodecenal + NADPH + H(+)</text>
        <dbReference type="Rhea" id="RHEA:50784"/>
        <dbReference type="ChEBI" id="CHEBI:15378"/>
        <dbReference type="ChEBI" id="CHEBI:27836"/>
        <dbReference type="ChEBI" id="CHEBI:57783"/>
        <dbReference type="ChEBI" id="CHEBI:58349"/>
        <dbReference type="ChEBI" id="CHEBI:133741"/>
    </reaction>
    <physiologicalReaction direction="right-to-left" evidence="25">
        <dbReference type="Rhea" id="RHEA:50786"/>
    </physiologicalReaction>
</comment>
<dbReference type="InterPro" id="IPR045010">
    <property type="entry name" value="MDR_fam"/>
</dbReference>
<comment type="catalytic activity">
    <reaction evidence="22">
        <text>pentan-2-one + NADP(+) = (E)-pent-3-en-2-one + NADPH + H(+)</text>
        <dbReference type="Rhea" id="RHEA:50788"/>
        <dbReference type="ChEBI" id="CHEBI:15378"/>
        <dbReference type="ChEBI" id="CHEBI:16472"/>
        <dbReference type="ChEBI" id="CHEBI:57783"/>
        <dbReference type="ChEBI" id="CHEBI:58349"/>
        <dbReference type="ChEBI" id="CHEBI:145276"/>
    </reaction>
    <physiologicalReaction direction="right-to-left" evidence="22">
        <dbReference type="Rhea" id="RHEA:50790"/>
    </physiologicalReaction>
</comment>
<dbReference type="InterPro" id="IPR036291">
    <property type="entry name" value="NAD(P)-bd_dom_sf"/>
</dbReference>
<dbReference type="Proteomes" id="UP000791440">
    <property type="component" value="Unassembled WGS sequence"/>
</dbReference>
<keyword evidence="10" id="KW-0276">Fatty acid metabolism</keyword>
<comment type="catalytic activity">
    <reaction evidence="27">
        <text>13,14-dihydro-15-oxo-PGF2alpha + NADP(+) = 15-oxoprostaglandin F2alpha + NADPH + H(+)</text>
        <dbReference type="Rhea" id="RHEA:50588"/>
        <dbReference type="ChEBI" id="CHEBI:15378"/>
        <dbReference type="ChEBI" id="CHEBI:57783"/>
        <dbReference type="ChEBI" id="CHEBI:58349"/>
        <dbReference type="ChEBI" id="CHEBI:133374"/>
        <dbReference type="ChEBI" id="CHEBI:133409"/>
    </reaction>
    <physiologicalReaction direction="right-to-left" evidence="27">
        <dbReference type="Rhea" id="RHEA:50590"/>
    </physiologicalReaction>
</comment>
<keyword evidence="12" id="KW-0007">Acetylation</keyword>
<dbReference type="EMBL" id="JH669524">
    <property type="protein sequence ID" value="KAG6465459.1"/>
    <property type="molecule type" value="Genomic_DNA"/>
</dbReference>
<keyword evidence="8" id="KW-0644">Prostaglandin metabolism</keyword>
<comment type="catalytic activity">
    <reaction evidence="26">
        <text>nonan-2-one + NADP(+) = (3E)-nonen-2-one + NADPH + H(+)</text>
        <dbReference type="Rhea" id="RHEA:50616"/>
        <dbReference type="ChEBI" id="CHEBI:15378"/>
        <dbReference type="ChEBI" id="CHEBI:57783"/>
        <dbReference type="ChEBI" id="CHEBI:58349"/>
        <dbReference type="ChEBI" id="CHEBI:77927"/>
        <dbReference type="ChEBI" id="CHEBI:133457"/>
    </reaction>
    <physiologicalReaction direction="right-to-left" evidence="26">
        <dbReference type="Rhea" id="RHEA:50618"/>
    </physiologicalReaction>
</comment>
<dbReference type="OrthoDB" id="809632at2759"/>
<evidence type="ECO:0000313" key="36">
    <source>
        <dbReference type="EMBL" id="KAG6465459.1"/>
    </source>
</evidence>
<reference evidence="36" key="1">
    <citation type="journal article" date="2016" name="Insect Biochem. Mol. Biol.">
        <title>Multifaceted biological insights from a draft genome sequence of the tobacco hornworm moth, Manduca sexta.</title>
        <authorList>
            <person name="Kanost M.R."/>
            <person name="Arrese E.L."/>
            <person name="Cao X."/>
            <person name="Chen Y.R."/>
            <person name="Chellapilla S."/>
            <person name="Goldsmith M.R."/>
            <person name="Grosse-Wilde E."/>
            <person name="Heckel D.G."/>
            <person name="Herndon N."/>
            <person name="Jiang H."/>
            <person name="Papanicolaou A."/>
            <person name="Qu J."/>
            <person name="Soulages J.L."/>
            <person name="Vogel H."/>
            <person name="Walters J."/>
            <person name="Waterhouse R.M."/>
            <person name="Ahn S.J."/>
            <person name="Almeida F.C."/>
            <person name="An C."/>
            <person name="Aqrawi P."/>
            <person name="Bretschneider A."/>
            <person name="Bryant W.B."/>
            <person name="Bucks S."/>
            <person name="Chao H."/>
            <person name="Chevignon G."/>
            <person name="Christen J.M."/>
            <person name="Clarke D.F."/>
            <person name="Dittmer N.T."/>
            <person name="Ferguson L.C.F."/>
            <person name="Garavelou S."/>
            <person name="Gordon K.H.J."/>
            <person name="Gunaratna R.T."/>
            <person name="Han Y."/>
            <person name="Hauser F."/>
            <person name="He Y."/>
            <person name="Heidel-Fischer H."/>
            <person name="Hirsh A."/>
            <person name="Hu Y."/>
            <person name="Jiang H."/>
            <person name="Kalra D."/>
            <person name="Klinner C."/>
            <person name="Konig C."/>
            <person name="Kovar C."/>
            <person name="Kroll A.R."/>
            <person name="Kuwar S.S."/>
            <person name="Lee S.L."/>
            <person name="Lehman R."/>
            <person name="Li K."/>
            <person name="Li Z."/>
            <person name="Liang H."/>
            <person name="Lovelace S."/>
            <person name="Lu Z."/>
            <person name="Mansfield J.H."/>
            <person name="McCulloch K.J."/>
            <person name="Mathew T."/>
            <person name="Morton B."/>
            <person name="Muzny D.M."/>
            <person name="Neunemann D."/>
            <person name="Ongeri F."/>
            <person name="Pauchet Y."/>
            <person name="Pu L.L."/>
            <person name="Pyrousis I."/>
            <person name="Rao X.J."/>
            <person name="Redding A."/>
            <person name="Roesel C."/>
            <person name="Sanchez-Gracia A."/>
            <person name="Schaack S."/>
            <person name="Shukla A."/>
            <person name="Tetreau G."/>
            <person name="Wang Y."/>
            <person name="Xiong G.H."/>
            <person name="Traut W."/>
            <person name="Walsh T.K."/>
            <person name="Worley K.C."/>
            <person name="Wu D."/>
            <person name="Wu W."/>
            <person name="Wu Y.Q."/>
            <person name="Zhang X."/>
            <person name="Zou Z."/>
            <person name="Zucker H."/>
            <person name="Briscoe A.D."/>
            <person name="Burmester T."/>
            <person name="Clem R.J."/>
            <person name="Feyereisen R."/>
            <person name="Grimmelikhuijzen C.J.P."/>
            <person name="Hamodrakas S.J."/>
            <person name="Hansson B.S."/>
            <person name="Huguet E."/>
            <person name="Jermiin L.S."/>
            <person name="Lan Q."/>
            <person name="Lehman H.K."/>
            <person name="Lorenzen M."/>
            <person name="Merzendorfer H."/>
            <person name="Michalopoulos I."/>
            <person name="Morton D.B."/>
            <person name="Muthukrishnan S."/>
            <person name="Oakeshott J.G."/>
            <person name="Palmer W."/>
            <person name="Park Y."/>
            <person name="Passarelli A.L."/>
            <person name="Rozas J."/>
            <person name="Schwartz L.M."/>
            <person name="Smith W."/>
            <person name="Southgate A."/>
            <person name="Vilcinskas A."/>
            <person name="Vogt R."/>
            <person name="Wang P."/>
            <person name="Werren J."/>
            <person name="Yu X.Q."/>
            <person name="Zhou J.J."/>
            <person name="Brown S.J."/>
            <person name="Scherer S.E."/>
            <person name="Richards S."/>
            <person name="Blissard G.W."/>
        </authorList>
    </citation>
    <scope>NUCLEOTIDE SEQUENCE</scope>
</reference>
<evidence type="ECO:0000256" key="33">
    <source>
        <dbReference type="ARBA" id="ARBA00049179"/>
    </source>
</evidence>
<dbReference type="AlphaFoldDB" id="A0A921ZXF0"/>
<evidence type="ECO:0000256" key="29">
    <source>
        <dbReference type="ARBA" id="ARBA00048591"/>
    </source>
</evidence>
<dbReference type="SUPFAM" id="SSF50129">
    <property type="entry name" value="GroES-like"/>
    <property type="match status" value="2"/>
</dbReference>